<comment type="caution">
    <text evidence="4">The sequence shown here is derived from an EMBL/GenBank/DDBJ whole genome shotgun (WGS) entry which is preliminary data.</text>
</comment>
<dbReference type="PRINTS" id="PR00633">
    <property type="entry name" value="RCCNDNSATION"/>
</dbReference>
<dbReference type="GO" id="GO:0061630">
    <property type="term" value="F:ubiquitin protein ligase activity"/>
    <property type="evidence" value="ECO:0007669"/>
    <property type="project" value="UniProtKB-EC"/>
</dbReference>
<dbReference type="InterPro" id="IPR051210">
    <property type="entry name" value="Ub_ligase/GEF_domain"/>
</dbReference>
<evidence type="ECO:0000256" key="1">
    <source>
        <dbReference type="ARBA" id="ARBA00022737"/>
    </source>
</evidence>
<feature type="compositionally biased region" description="Low complexity" evidence="3">
    <location>
        <begin position="121"/>
        <end position="131"/>
    </location>
</feature>
<dbReference type="PANTHER" id="PTHR22870">
    <property type="entry name" value="REGULATOR OF CHROMOSOME CONDENSATION"/>
    <property type="match status" value="1"/>
</dbReference>
<keyword evidence="4" id="KW-0808">Transferase</keyword>
<organism evidence="4 5">
    <name type="scientific">Halocaridina rubra</name>
    <name type="common">Hawaiian red shrimp</name>
    <dbReference type="NCBI Taxonomy" id="373956"/>
    <lineage>
        <taxon>Eukaryota</taxon>
        <taxon>Metazoa</taxon>
        <taxon>Ecdysozoa</taxon>
        <taxon>Arthropoda</taxon>
        <taxon>Crustacea</taxon>
        <taxon>Multicrustacea</taxon>
        <taxon>Malacostraca</taxon>
        <taxon>Eumalacostraca</taxon>
        <taxon>Eucarida</taxon>
        <taxon>Decapoda</taxon>
        <taxon>Pleocyemata</taxon>
        <taxon>Caridea</taxon>
        <taxon>Atyoidea</taxon>
        <taxon>Atyidae</taxon>
        <taxon>Halocaridina</taxon>
    </lineage>
</organism>
<keyword evidence="1" id="KW-0677">Repeat</keyword>
<protein>
    <submittedName>
        <fullName evidence="4">E3 ubiquitin-protein ligase herc2</fullName>
        <ecNumber evidence="4">2.3.2.26</ecNumber>
    </submittedName>
</protein>
<sequence length="632" mass="68786">MTSCIPPLFWQGGVEGVTLRPQPRLDIKWLKSDLQNLLQPDNLPSLYNQMVKDGEVAGLHADGILNSAGVTSRKSESGRYYCSMRVLTCPCCDGICGPQSGCNCGPCQKLDREEAEREMESGASASPSSQSLLDGWTWGPQPQAQDLKKCLEALVKEQRHVSLEASSTTLSASRLHQRFMVAHRYLVALKRARPPDPKPGESASKKKIQTSSVWGDGRVGRSAGAERATLGLARVGSRAALNFAFAFLRRAWRSGEDADLCTELLQESLEALETLPEATLFDESTVSSVWLDVVERSQKFLTSVVLSQVPGGTGSSSVTRVPLGDRHMALSLLLHLALQRATLSTLLTVITLLLQLWDSGRNQVDNRVSNHGTSAPLLPVLHRFGAIPLLKSPPAPVWDENVPMEVNPTECLLRYLELPEDEEISVDLEQAAVILLCHLDRLASPHTPPLHTPHGRPTQGQEVLCWGWLAWSGVSSPSRPLNYCDSLAELGIKAIACAERCLLILTQKGSLYNLYYNSEAQCPQLVLGQPEEEIIKIAAHPEGKHYLALTVNGQVYSWGNGDGGRLGHGDSSSREEPTLVQELQGKTVVNIACGSTYSAAITSQGELYTWGRGNYGRLGHGSSDDHSTPTLL</sequence>
<accession>A0AAN8XFE0</accession>
<dbReference type="AlphaFoldDB" id="A0AAN8XFE0"/>
<feature type="repeat" description="RCC1" evidence="2">
    <location>
        <begin position="605"/>
        <end position="632"/>
    </location>
</feature>
<reference evidence="4 5" key="1">
    <citation type="submission" date="2023-11" db="EMBL/GenBank/DDBJ databases">
        <title>Halocaridina rubra genome assembly.</title>
        <authorList>
            <person name="Smith C."/>
        </authorList>
    </citation>
    <scope>NUCLEOTIDE SEQUENCE [LARGE SCALE GENOMIC DNA]</scope>
    <source>
        <strain evidence="4">EP-1</strain>
        <tissue evidence="4">Whole</tissue>
    </source>
</reference>
<gene>
    <name evidence="4" type="primary">HERC2_4</name>
    <name evidence="4" type="ORF">SK128_015523</name>
</gene>
<dbReference type="EC" id="2.3.2.26" evidence="4"/>
<keyword evidence="5" id="KW-1185">Reference proteome</keyword>
<evidence type="ECO:0000313" key="5">
    <source>
        <dbReference type="Proteomes" id="UP001381693"/>
    </source>
</evidence>
<dbReference type="InterPro" id="IPR009091">
    <property type="entry name" value="RCC1/BLIP-II"/>
</dbReference>
<name>A0AAN8XFE0_HALRR</name>
<proteinExistence type="predicted"/>
<evidence type="ECO:0000256" key="2">
    <source>
        <dbReference type="PROSITE-ProRule" id="PRU00235"/>
    </source>
</evidence>
<evidence type="ECO:0000313" key="4">
    <source>
        <dbReference type="EMBL" id="KAK7078110.1"/>
    </source>
</evidence>
<dbReference type="EMBL" id="JAXCGZ010008011">
    <property type="protein sequence ID" value="KAK7078110.1"/>
    <property type="molecule type" value="Genomic_DNA"/>
</dbReference>
<dbReference type="SUPFAM" id="SSF50985">
    <property type="entry name" value="RCC1/BLIP-II"/>
    <property type="match status" value="1"/>
</dbReference>
<dbReference type="PROSITE" id="PS50012">
    <property type="entry name" value="RCC1_3"/>
    <property type="match status" value="2"/>
</dbReference>
<feature type="region of interest" description="Disordered" evidence="3">
    <location>
        <begin position="115"/>
        <end position="138"/>
    </location>
</feature>
<dbReference type="PANTHER" id="PTHR22870:SF408">
    <property type="entry name" value="OS09G0560450 PROTEIN"/>
    <property type="match status" value="1"/>
</dbReference>
<keyword evidence="4" id="KW-0012">Acyltransferase</keyword>
<feature type="region of interest" description="Disordered" evidence="3">
    <location>
        <begin position="191"/>
        <end position="215"/>
    </location>
</feature>
<feature type="repeat" description="RCC1" evidence="2">
    <location>
        <begin position="553"/>
        <end position="604"/>
    </location>
</feature>
<dbReference type="Proteomes" id="UP001381693">
    <property type="component" value="Unassembled WGS sequence"/>
</dbReference>
<evidence type="ECO:0000256" key="3">
    <source>
        <dbReference type="SAM" id="MobiDB-lite"/>
    </source>
</evidence>
<dbReference type="Pfam" id="PF00415">
    <property type="entry name" value="RCC1"/>
    <property type="match status" value="2"/>
</dbReference>
<dbReference type="Gene3D" id="2.130.10.30">
    <property type="entry name" value="Regulator of chromosome condensation 1/beta-lactamase-inhibitor protein II"/>
    <property type="match status" value="1"/>
</dbReference>
<dbReference type="InterPro" id="IPR000408">
    <property type="entry name" value="Reg_chr_condens"/>
</dbReference>